<gene>
    <name evidence="14" type="ORF">UFOPK3674_00275</name>
</gene>
<evidence type="ECO:0000256" key="5">
    <source>
        <dbReference type="ARBA" id="ARBA00022490"/>
    </source>
</evidence>
<keyword evidence="7" id="KW-0819">tRNA processing</keyword>
<dbReference type="PIRSF" id="PIRSF004930">
    <property type="entry name" value="Tln_factor_SUA5"/>
    <property type="match status" value="1"/>
</dbReference>
<dbReference type="InterPro" id="IPR010923">
    <property type="entry name" value="T(6)A37_SUA5"/>
</dbReference>
<dbReference type="GO" id="GO:0008033">
    <property type="term" value="P:tRNA processing"/>
    <property type="evidence" value="ECO:0007669"/>
    <property type="project" value="UniProtKB-KW"/>
</dbReference>
<dbReference type="GO" id="GO:0000049">
    <property type="term" value="F:tRNA binding"/>
    <property type="evidence" value="ECO:0007669"/>
    <property type="project" value="TreeGrafter"/>
</dbReference>
<organism evidence="14">
    <name type="scientific">freshwater metagenome</name>
    <dbReference type="NCBI Taxonomy" id="449393"/>
    <lineage>
        <taxon>unclassified sequences</taxon>
        <taxon>metagenomes</taxon>
        <taxon>ecological metagenomes</taxon>
    </lineage>
</organism>
<evidence type="ECO:0000256" key="10">
    <source>
        <dbReference type="ARBA" id="ARBA00022840"/>
    </source>
</evidence>
<dbReference type="InterPro" id="IPR038385">
    <property type="entry name" value="Sua5/YwlC_C"/>
</dbReference>
<dbReference type="NCBIfam" id="TIGR00057">
    <property type="entry name" value="L-threonylcarbamoyladenylate synthase"/>
    <property type="match status" value="1"/>
</dbReference>
<keyword evidence="8" id="KW-0548">Nucleotidyltransferase</keyword>
<dbReference type="EMBL" id="CAFBMX010000001">
    <property type="protein sequence ID" value="CAB4916488.1"/>
    <property type="molecule type" value="Genomic_DNA"/>
</dbReference>
<keyword evidence="10" id="KW-0067">ATP-binding</keyword>
<evidence type="ECO:0000256" key="2">
    <source>
        <dbReference type="ARBA" id="ARBA00007663"/>
    </source>
</evidence>
<dbReference type="PANTHER" id="PTHR17490">
    <property type="entry name" value="SUA5"/>
    <property type="match status" value="1"/>
</dbReference>
<comment type="similarity">
    <text evidence="2">Belongs to the SUA5 family.</text>
</comment>
<dbReference type="PROSITE" id="PS51163">
    <property type="entry name" value="YRDC"/>
    <property type="match status" value="1"/>
</dbReference>
<evidence type="ECO:0000313" key="14">
    <source>
        <dbReference type="EMBL" id="CAB4916488.1"/>
    </source>
</evidence>
<evidence type="ECO:0000256" key="12">
    <source>
        <dbReference type="ARBA" id="ARBA00048366"/>
    </source>
</evidence>
<feature type="domain" description="YrdC-like" evidence="13">
    <location>
        <begin position="5"/>
        <end position="192"/>
    </location>
</feature>
<dbReference type="GO" id="GO:0061710">
    <property type="term" value="F:L-threonylcarbamoyladenylate synthase"/>
    <property type="evidence" value="ECO:0007669"/>
    <property type="project" value="UniProtKB-EC"/>
</dbReference>
<dbReference type="PANTHER" id="PTHR17490:SF16">
    <property type="entry name" value="THREONYLCARBAMOYL-AMP SYNTHASE"/>
    <property type="match status" value="1"/>
</dbReference>
<dbReference type="GO" id="GO:0006450">
    <property type="term" value="P:regulation of translational fidelity"/>
    <property type="evidence" value="ECO:0007669"/>
    <property type="project" value="TreeGrafter"/>
</dbReference>
<dbReference type="Gene3D" id="3.90.870.10">
    <property type="entry name" value="DHBP synthase"/>
    <property type="match status" value="1"/>
</dbReference>
<dbReference type="EC" id="2.7.7.87" evidence="3"/>
<keyword evidence="6" id="KW-0808">Transferase</keyword>
<dbReference type="InterPro" id="IPR005145">
    <property type="entry name" value="Sua5_C"/>
</dbReference>
<dbReference type="Pfam" id="PF03481">
    <property type="entry name" value="Sua5_C"/>
    <property type="match status" value="1"/>
</dbReference>
<reference evidence="14" key="1">
    <citation type="submission" date="2020-05" db="EMBL/GenBank/DDBJ databases">
        <authorList>
            <person name="Chiriac C."/>
            <person name="Salcher M."/>
            <person name="Ghai R."/>
            <person name="Kavagutti S V."/>
        </authorList>
    </citation>
    <scope>NUCLEOTIDE SEQUENCE</scope>
</reference>
<evidence type="ECO:0000256" key="3">
    <source>
        <dbReference type="ARBA" id="ARBA00012584"/>
    </source>
</evidence>
<dbReference type="Pfam" id="PF01300">
    <property type="entry name" value="Sua5_yciO_yrdC"/>
    <property type="match status" value="1"/>
</dbReference>
<evidence type="ECO:0000256" key="1">
    <source>
        <dbReference type="ARBA" id="ARBA00004496"/>
    </source>
</evidence>
<keyword evidence="5" id="KW-0963">Cytoplasm</keyword>
<proteinExistence type="inferred from homology"/>
<dbReference type="GO" id="GO:0005737">
    <property type="term" value="C:cytoplasm"/>
    <property type="evidence" value="ECO:0007669"/>
    <property type="project" value="UniProtKB-SubCell"/>
</dbReference>
<protein>
    <recommendedName>
        <fullName evidence="4">Threonylcarbamoyl-AMP synthase</fullName>
        <ecNumber evidence="3">2.7.7.87</ecNumber>
    </recommendedName>
    <alternativeName>
        <fullName evidence="11">L-threonylcarbamoyladenylate synthase</fullName>
    </alternativeName>
</protein>
<dbReference type="GO" id="GO:0003725">
    <property type="term" value="F:double-stranded RNA binding"/>
    <property type="evidence" value="ECO:0007669"/>
    <property type="project" value="InterPro"/>
</dbReference>
<dbReference type="InterPro" id="IPR050156">
    <property type="entry name" value="TC-AMP_synthase_SUA5"/>
</dbReference>
<dbReference type="SUPFAM" id="SSF55821">
    <property type="entry name" value="YrdC/RibB"/>
    <property type="match status" value="1"/>
</dbReference>
<evidence type="ECO:0000256" key="11">
    <source>
        <dbReference type="ARBA" id="ARBA00029774"/>
    </source>
</evidence>
<dbReference type="AlphaFoldDB" id="A0A6J7HBD1"/>
<comment type="catalytic activity">
    <reaction evidence="12">
        <text>L-threonine + hydrogencarbonate + ATP = L-threonylcarbamoyladenylate + diphosphate + H2O</text>
        <dbReference type="Rhea" id="RHEA:36407"/>
        <dbReference type="ChEBI" id="CHEBI:15377"/>
        <dbReference type="ChEBI" id="CHEBI:17544"/>
        <dbReference type="ChEBI" id="CHEBI:30616"/>
        <dbReference type="ChEBI" id="CHEBI:33019"/>
        <dbReference type="ChEBI" id="CHEBI:57926"/>
        <dbReference type="ChEBI" id="CHEBI:73682"/>
        <dbReference type="EC" id="2.7.7.87"/>
    </reaction>
</comment>
<dbReference type="InterPro" id="IPR006070">
    <property type="entry name" value="Sua5-like_dom"/>
</dbReference>
<comment type="subcellular location">
    <subcellularLocation>
        <location evidence="1">Cytoplasm</location>
    </subcellularLocation>
</comment>
<dbReference type="InterPro" id="IPR017945">
    <property type="entry name" value="DHBP_synth_RibB-like_a/b_dom"/>
</dbReference>
<evidence type="ECO:0000256" key="7">
    <source>
        <dbReference type="ARBA" id="ARBA00022694"/>
    </source>
</evidence>
<keyword evidence="9" id="KW-0547">Nucleotide-binding</keyword>
<evidence type="ECO:0000256" key="8">
    <source>
        <dbReference type="ARBA" id="ARBA00022695"/>
    </source>
</evidence>
<name>A0A6J7HBD1_9ZZZZ</name>
<sequence length="326" mass="33716">MAITQDDIERAASLLRSGGLVALPTETVYGLGADASDPAALARLYAAKGRPADHPVIVHLAGVEQLGGWVAEVPDAARRLAARWWPGPLTLVLRRAPGVLDAVTAGRDSVAVRVPDQLLTLEVLRRAGIGIAAPSANRFGAVSPTTAAHVRAGLGDDVDLILDGGPCRVGVESTIVDLTDPARPLLLREGAVSATELETELGVPLAHDRGPSRAPGMLAAHYAPRARVELARDADDLAARARRGLAAGLRVGTLAPQDAGDSPEGALPLGRLRDAKAYARELYALLRMADDLGLELVVALPPSPEGVGAAVRDRLTRAAAGSATTD</sequence>
<evidence type="ECO:0000256" key="6">
    <source>
        <dbReference type="ARBA" id="ARBA00022679"/>
    </source>
</evidence>
<evidence type="ECO:0000256" key="9">
    <source>
        <dbReference type="ARBA" id="ARBA00022741"/>
    </source>
</evidence>
<evidence type="ECO:0000256" key="4">
    <source>
        <dbReference type="ARBA" id="ARBA00015492"/>
    </source>
</evidence>
<evidence type="ECO:0000259" key="13">
    <source>
        <dbReference type="PROSITE" id="PS51163"/>
    </source>
</evidence>
<dbReference type="Gene3D" id="3.40.50.11030">
    <property type="entry name" value="Threonylcarbamoyl-AMP synthase, C-terminal domain"/>
    <property type="match status" value="1"/>
</dbReference>
<accession>A0A6J7HBD1</accession>
<dbReference type="GO" id="GO:0005524">
    <property type="term" value="F:ATP binding"/>
    <property type="evidence" value="ECO:0007669"/>
    <property type="project" value="UniProtKB-KW"/>
</dbReference>